<feature type="transmembrane region" description="Helical" evidence="1">
    <location>
        <begin position="7"/>
        <end position="27"/>
    </location>
</feature>
<keyword evidence="1" id="KW-0812">Transmembrane</keyword>
<protein>
    <recommendedName>
        <fullName evidence="4">Outer membrane protein</fullName>
    </recommendedName>
</protein>
<keyword evidence="1" id="KW-1133">Transmembrane helix</keyword>
<dbReference type="EMBL" id="JAMOKX010000008">
    <property type="protein sequence ID" value="MCL9820105.1"/>
    <property type="molecule type" value="Genomic_DNA"/>
</dbReference>
<reference evidence="2" key="1">
    <citation type="submission" date="2022-06" db="EMBL/GenBank/DDBJ databases">
        <title>Helicobacter colisuis sp. nov.</title>
        <authorList>
            <person name="Papic B."/>
            <person name="Gruntar I."/>
        </authorList>
    </citation>
    <scope>NUCLEOTIDE SEQUENCE</scope>
    <source>
        <strain evidence="2">11154-15</strain>
    </source>
</reference>
<evidence type="ECO:0008006" key="4">
    <source>
        <dbReference type="Google" id="ProtNLM"/>
    </source>
</evidence>
<gene>
    <name evidence="2" type="ORF">NCR95_08025</name>
</gene>
<evidence type="ECO:0000313" key="3">
    <source>
        <dbReference type="Proteomes" id="UP001057522"/>
    </source>
</evidence>
<dbReference type="RefSeq" id="WP_250605012.1">
    <property type="nucleotide sequence ID" value="NZ_JAMOKX010000008.1"/>
</dbReference>
<name>A0ABT0TW06_9HELI</name>
<keyword evidence="1" id="KW-0472">Membrane</keyword>
<evidence type="ECO:0000313" key="2">
    <source>
        <dbReference type="EMBL" id="MCL9820105.1"/>
    </source>
</evidence>
<organism evidence="2 3">
    <name type="scientific">Helicobacter colisuis</name>
    <dbReference type="NCBI Taxonomy" id="2949739"/>
    <lineage>
        <taxon>Bacteria</taxon>
        <taxon>Pseudomonadati</taxon>
        <taxon>Campylobacterota</taxon>
        <taxon>Epsilonproteobacteria</taxon>
        <taxon>Campylobacterales</taxon>
        <taxon>Helicobacteraceae</taxon>
        <taxon>Helicobacter</taxon>
    </lineage>
</organism>
<keyword evidence="3" id="KW-1185">Reference proteome</keyword>
<evidence type="ECO:0000256" key="1">
    <source>
        <dbReference type="SAM" id="Phobius"/>
    </source>
</evidence>
<sequence length="837" mass="90928">MKKFFKYLGIFIAIIALAVIGIAMWLFSESGNEFLKNKITQIANEKAPIGVEFTYFKLDSNSYAFGITDKQKSQIAISGKYSLLTLNTQAQVNAVIKNLSPYEKLIGMKLNGGASLNGNIIKDSGDLGIKADITAFESTIHADITLQDFNPKRLFISSKEGINIASLLYFLNQPNYANGKILFNADLDISNLTAPKGGFKIASNAILPNTTLLAKNYSIILPKDPIKLAINGETKGENILATILANSSYLNLNSNNLALNLKDYSSNGDLKLTLQNIIASGFSLKKSINANLNLKSTQIANQEANLALNIVTNPILAKLSLPNYKPKNLTLNAKNLNLKEILEFASLPYDAKGTLDLDAKVNEINLTNLSYKLTANLNSDIQSIVFNKLNLANNNTLNADIKGDSKTLEILANSDLFDSKLKANTLLKNYTLETISLDLQNLNLQKLAKLFQYNANGFLSAKIDLKNFKDSNFDGNFNLQSQNITIAKNTLNALSGMNFKKDISLSLDGDGKFSNGAGQAELKANGKDINLEITNAKINLKDNTYSTDFFINTQNIANINPTAMELQGALTLKGEATLKNNIPTLYLQNQDFGDLTIDLANEKLKLIGDNLDVKKIANFTGNGKIIKGGIINTNADLTFKGMDAPTIIKNLNGTFLLSGHDIEIYSIDIDALAKNFEKSNQISLLDIGAFVLAGPIGIATTKGSNIGMLGLNTLLDTKTAIKQLEMQLDIQKGIAYAKDVAFATGKTRIAAIGAINLNNNAFENFSIGILDSQNCAKYSQAIKGTLTDPKIQVTSTTISTAVNLATSLFDRFKKGAQTITNTQEKCKPFYNGVVKQP</sequence>
<dbReference type="Proteomes" id="UP001057522">
    <property type="component" value="Unassembled WGS sequence"/>
</dbReference>
<comment type="caution">
    <text evidence="2">The sequence shown here is derived from an EMBL/GenBank/DDBJ whole genome shotgun (WGS) entry which is preliminary data.</text>
</comment>
<proteinExistence type="predicted"/>
<accession>A0ABT0TW06</accession>